<feature type="region of interest" description="Disordered" evidence="1">
    <location>
        <begin position="206"/>
        <end position="228"/>
    </location>
</feature>
<gene>
    <name evidence="2" type="ORF">Cgig2_000127</name>
</gene>
<name>A0A9Q1L127_9CARY</name>
<dbReference type="AlphaFoldDB" id="A0A9Q1L127"/>
<evidence type="ECO:0000313" key="3">
    <source>
        <dbReference type="Proteomes" id="UP001153076"/>
    </source>
</evidence>
<comment type="caution">
    <text evidence="2">The sequence shown here is derived from an EMBL/GenBank/DDBJ whole genome shotgun (WGS) entry which is preliminary data.</text>
</comment>
<feature type="region of interest" description="Disordered" evidence="1">
    <location>
        <begin position="308"/>
        <end position="329"/>
    </location>
</feature>
<proteinExistence type="predicted"/>
<accession>A0A9Q1L127</accession>
<keyword evidence="3" id="KW-1185">Reference proteome</keyword>
<protein>
    <submittedName>
        <fullName evidence="2">Uncharacterized protein</fullName>
    </submittedName>
</protein>
<evidence type="ECO:0000256" key="1">
    <source>
        <dbReference type="SAM" id="MobiDB-lite"/>
    </source>
</evidence>
<feature type="compositionally biased region" description="Polar residues" evidence="1">
    <location>
        <begin position="206"/>
        <end position="227"/>
    </location>
</feature>
<organism evidence="2 3">
    <name type="scientific">Carnegiea gigantea</name>
    <dbReference type="NCBI Taxonomy" id="171969"/>
    <lineage>
        <taxon>Eukaryota</taxon>
        <taxon>Viridiplantae</taxon>
        <taxon>Streptophyta</taxon>
        <taxon>Embryophyta</taxon>
        <taxon>Tracheophyta</taxon>
        <taxon>Spermatophyta</taxon>
        <taxon>Magnoliopsida</taxon>
        <taxon>eudicotyledons</taxon>
        <taxon>Gunneridae</taxon>
        <taxon>Pentapetalae</taxon>
        <taxon>Caryophyllales</taxon>
        <taxon>Cactineae</taxon>
        <taxon>Cactaceae</taxon>
        <taxon>Cactoideae</taxon>
        <taxon>Echinocereeae</taxon>
        <taxon>Carnegiea</taxon>
    </lineage>
</organism>
<evidence type="ECO:0000313" key="2">
    <source>
        <dbReference type="EMBL" id="KAJ8452538.1"/>
    </source>
</evidence>
<reference evidence="2" key="1">
    <citation type="submission" date="2022-04" db="EMBL/GenBank/DDBJ databases">
        <title>Carnegiea gigantea Genome sequencing and assembly v2.</title>
        <authorList>
            <person name="Copetti D."/>
            <person name="Sanderson M.J."/>
            <person name="Burquez A."/>
            <person name="Wojciechowski M.F."/>
        </authorList>
    </citation>
    <scope>NUCLEOTIDE SEQUENCE</scope>
    <source>
        <strain evidence="2">SGP5-SGP5p</strain>
        <tissue evidence="2">Aerial part</tissue>
    </source>
</reference>
<dbReference type="EMBL" id="JAKOGI010000004">
    <property type="protein sequence ID" value="KAJ8452538.1"/>
    <property type="molecule type" value="Genomic_DNA"/>
</dbReference>
<dbReference type="Proteomes" id="UP001153076">
    <property type="component" value="Unassembled WGS sequence"/>
</dbReference>
<sequence>MLVEIAHSTVSKKVSSINPSNQTRAFSDLLLARFNERLYNRYDHHGHDNKHCHYYNSIDAAIKSLLVTDAMFHETNDLGSLLKEDCNYEGNVTELWWRSSRGGGELRRIISDKEIVDMTPKLRKCNIVHIYVIDKPLEGLTLPLVTYNFVDENEVIDQNNNLFEPSLTTNVERVGKTNMTYASQTPIELPSTRKQLIRRLLFTSRQNGDVSTPTNGRDGSMTPTGKNSAKARFITPGFLCRGRLSGMKKPSYHKSSVGQNPSEQQPINAQKENVHDILQAHSDKEKGCKNFASNEALITGGNLTFTTTAINPSENDSPDNEGGGKDRKVPNIAEIFKATQNRKDGTLNEEDAALYLEASHQKKISDMEASHQRDMGEFLKEIKLLKNVVLSQQHSTATPSSAPYCEI</sequence>